<feature type="compositionally biased region" description="Low complexity" evidence="4">
    <location>
        <begin position="51"/>
        <end position="61"/>
    </location>
</feature>
<dbReference type="Proteomes" id="UP000034164">
    <property type="component" value="Unassembled WGS sequence"/>
</dbReference>
<dbReference type="InterPro" id="IPR010347">
    <property type="entry name" value="Tdp1"/>
</dbReference>
<comment type="caution">
    <text evidence="5">The sequence shown here is derived from an EMBL/GenBank/DDBJ whole genome shotgun (WGS) entry which is preliminary data.</text>
</comment>
<proteinExistence type="predicted"/>
<dbReference type="VEuPathDB" id="FungiDB:EMCG_06214"/>
<accession>A0A0G2J709</accession>
<dbReference type="CDD" id="cd09123">
    <property type="entry name" value="PLDc_Tdp1_2"/>
    <property type="match status" value="1"/>
</dbReference>
<dbReference type="AlphaFoldDB" id="A0A0G2J709"/>
<dbReference type="PANTHER" id="PTHR12415">
    <property type="entry name" value="TYROSYL-DNA PHOSPHODIESTERASE 1"/>
    <property type="match status" value="1"/>
</dbReference>
<dbReference type="GO" id="GO:0006281">
    <property type="term" value="P:DNA repair"/>
    <property type="evidence" value="ECO:0007669"/>
    <property type="project" value="InterPro"/>
</dbReference>
<evidence type="ECO:0000313" key="5">
    <source>
        <dbReference type="EMBL" id="KKZ68104.1"/>
    </source>
</evidence>
<dbReference type="SUPFAM" id="SSF56024">
    <property type="entry name" value="Phospholipase D/nuclease"/>
    <property type="match status" value="2"/>
</dbReference>
<dbReference type="GO" id="GO:0005634">
    <property type="term" value="C:nucleus"/>
    <property type="evidence" value="ECO:0007669"/>
    <property type="project" value="InterPro"/>
</dbReference>
<dbReference type="OrthoDB" id="47785at2759"/>
<dbReference type="CDD" id="cd09122">
    <property type="entry name" value="PLDc_Tdp1_1"/>
    <property type="match status" value="1"/>
</dbReference>
<reference evidence="6" key="1">
    <citation type="journal article" date="2015" name="PLoS Genet.">
        <title>The dynamic genome and transcriptome of the human fungal pathogen Blastomyces and close relative Emmonsia.</title>
        <authorList>
            <person name="Munoz J.F."/>
            <person name="Gauthier G.M."/>
            <person name="Desjardins C.A."/>
            <person name="Gallo J.E."/>
            <person name="Holder J."/>
            <person name="Sullivan T.D."/>
            <person name="Marty A.J."/>
            <person name="Carmen J.C."/>
            <person name="Chen Z."/>
            <person name="Ding L."/>
            <person name="Gujja S."/>
            <person name="Magrini V."/>
            <person name="Misas E."/>
            <person name="Mitreva M."/>
            <person name="Priest M."/>
            <person name="Saif S."/>
            <person name="Whiston E.A."/>
            <person name="Young S."/>
            <person name="Zeng Q."/>
            <person name="Goldman W.E."/>
            <person name="Mardis E.R."/>
            <person name="Taylor J.W."/>
            <person name="McEwen J.G."/>
            <person name="Clay O.K."/>
            <person name="Klein B.S."/>
            <person name="Cuomo C.A."/>
        </authorList>
    </citation>
    <scope>NUCLEOTIDE SEQUENCE [LARGE SCALE GENOMIC DNA]</scope>
    <source>
        <strain evidence="6">UAMH 3008</strain>
    </source>
</reference>
<gene>
    <name evidence="5" type="ORF">EMCG_06214</name>
</gene>
<feature type="active site" description="Nucleophile" evidence="1">
    <location>
        <position position="318"/>
    </location>
</feature>
<dbReference type="EMBL" id="LCZI01000154">
    <property type="protein sequence ID" value="KKZ68104.1"/>
    <property type="molecule type" value="Genomic_DNA"/>
</dbReference>
<dbReference type="Gene3D" id="3.30.870.10">
    <property type="entry name" value="Endonuclease Chain A"/>
    <property type="match status" value="2"/>
</dbReference>
<feature type="binding site" evidence="2">
    <location>
        <position position="562"/>
    </location>
    <ligand>
        <name>substrate</name>
    </ligand>
</feature>
<dbReference type="GO" id="GO:0017005">
    <property type="term" value="F:3'-tyrosyl-DNA phosphodiesterase activity"/>
    <property type="evidence" value="ECO:0007669"/>
    <property type="project" value="TreeGrafter"/>
</dbReference>
<evidence type="ECO:0000256" key="4">
    <source>
        <dbReference type="SAM" id="MobiDB-lite"/>
    </source>
</evidence>
<evidence type="ECO:0008006" key="7">
    <source>
        <dbReference type="Google" id="ProtNLM"/>
    </source>
</evidence>
<dbReference type="GO" id="GO:0003690">
    <property type="term" value="F:double-stranded DNA binding"/>
    <property type="evidence" value="ECO:0007669"/>
    <property type="project" value="TreeGrafter"/>
</dbReference>
<dbReference type="InterPro" id="IPR003903">
    <property type="entry name" value="UIM_dom"/>
</dbReference>
<evidence type="ECO:0000256" key="1">
    <source>
        <dbReference type="PIRSR" id="PIRSR610347-1"/>
    </source>
</evidence>
<dbReference type="PANTHER" id="PTHR12415:SF4">
    <property type="entry name" value="TYROSYL-DNA PHOSPHODIESTERASE DOMAIN-CONTAINING PROTEIN"/>
    <property type="match status" value="1"/>
</dbReference>
<name>A0A0G2J709_9EURO</name>
<evidence type="ECO:0000256" key="3">
    <source>
        <dbReference type="PIRSR" id="PIRSR610347-3"/>
    </source>
</evidence>
<feature type="site" description="Interaction with DNA" evidence="3">
    <location>
        <position position="594"/>
    </location>
</feature>
<feature type="binding site" evidence="2">
    <location>
        <position position="320"/>
    </location>
    <ligand>
        <name>substrate</name>
    </ligand>
</feature>
<evidence type="ECO:0000256" key="2">
    <source>
        <dbReference type="PIRSR" id="PIRSR610347-2"/>
    </source>
</evidence>
<organism evidence="5 6">
    <name type="scientific">[Emmonsia] crescens</name>
    <dbReference type="NCBI Taxonomy" id="73230"/>
    <lineage>
        <taxon>Eukaryota</taxon>
        <taxon>Fungi</taxon>
        <taxon>Dikarya</taxon>
        <taxon>Ascomycota</taxon>
        <taxon>Pezizomycotina</taxon>
        <taxon>Eurotiomycetes</taxon>
        <taxon>Eurotiomycetidae</taxon>
        <taxon>Onygenales</taxon>
        <taxon>Ajellomycetaceae</taxon>
        <taxon>Emergomyces</taxon>
    </lineage>
</organism>
<feature type="active site" description="Proton donor/acceptor" evidence="1">
    <location>
        <position position="560"/>
    </location>
</feature>
<dbReference type="GO" id="GO:0003697">
    <property type="term" value="F:single-stranded DNA binding"/>
    <property type="evidence" value="ECO:0007669"/>
    <property type="project" value="TreeGrafter"/>
</dbReference>
<dbReference type="Pfam" id="PF06087">
    <property type="entry name" value="Tyr-DNA_phospho"/>
    <property type="match status" value="1"/>
</dbReference>
<sequence length="699" mass="77455">MDIHDFYGRDEDELIRAAIQASLLDAAEKSPSAASAASPHRVSNFVDLTVDSGSSDSSQSDPQRPTVAAVASKEVVDDSDTELEEAIKLSLLKRNSLGSASEAGETSSGLVEGSGKKPYQEYVAPSSANSNSLLGILGMDRKKMEEERLTRLGRKRKASTTSGSPVSKHAAIRSEKEDVPVRATALGLPPHRNDVRRRDKVTTNTIIPSHSMALASTSLQFPKGVVKKTWAFGYDRKGDDIKFEEVVQKPDLELAVLSSYMWNVDWIFSKFDIKKTRFLLIMGEKEEDKKRELENDTKSMGSVRLCFPPMEPQVNCMHSKLMLLFHPGYLRIVVPSANLVPFDWGEQGGVMENIVFLIDLPRKSPDLDNISRTAFLDDLVYFLQASNLHEQIIEKMLQFDFSATNDIAFVHTIGGSHTDPKWRRTGLCGLGRAITTLGLQASQDLNLDYITSSVGSLNEQFLRSIYLAAQGDNGLKELTLRNSKTFPSEKWGVVTKKTDGAEWKHRFRVYFPSLSTVSQSKGGTGSAGTICFQSKWYNSATFPRGIMRDNVSRREGLLMHNKMLFVHPDKPTTSLKDNSTRYAGWAYVGSANLSESAWGRLVLDRSTAKPKLNCRNWECGVVIPIRQEGAEQLSSTPSTGSTATLPAELETELGSEDINTDADDGSRVASVFEPTVPVPMHLPASRYRGRDRPFFYMED</sequence>
<dbReference type="PROSITE" id="PS50330">
    <property type="entry name" value="UIM"/>
    <property type="match status" value="1"/>
</dbReference>
<feature type="region of interest" description="Disordered" evidence="4">
    <location>
        <begin position="150"/>
        <end position="177"/>
    </location>
</feature>
<protein>
    <recommendedName>
        <fullName evidence="7">PLD phosphodiesterase domain-containing protein</fullName>
    </recommendedName>
</protein>
<evidence type="ECO:0000313" key="6">
    <source>
        <dbReference type="Proteomes" id="UP000034164"/>
    </source>
</evidence>
<feature type="region of interest" description="Disordered" evidence="4">
    <location>
        <begin position="48"/>
        <end position="75"/>
    </location>
</feature>